<sequence>MNLYRISILNLKRIFNFKTLVVLFMITIAFFVYVHQHSDIIDVSSKKRTFIEFDNLQRVKNSVPTSSESSSGEVQACIHPKLSINDPVMVKFYKKMPIISCRTVPNWVYVENGTIRFSGDAKKIYGKFECDYFPLIRGPGDYNVSYGNPINNITEHGRLVSDFFKIKCHNSRKSKYESIHAGIHINETIKERFRTTKPPANGLGLSIAFIGFDSMSRMSWLRRMPITREYMVNELKAIELEGYNILGDGTPAALFPILTGKHEQELPEARRKFKGAKPVDDFPWLWKTFAKNGYVTSWADAEVGIAPFNYRLLGFEHSPTDYFMRPYFLALAPYIRTYRANCQGSEPKHMVWFNWMKDIFHMYKNDPKFMVHFYTPLSHDDNNKITAADQDLKNFIAYLEKGGFLNNTLLVVMADHGARFDIVRKTLSGKLEERMPYVSLRFPPWFERKYPHLIRNLRTNINRLTTPFDLHETFKDFLKFDGAGIGDIKNRGISLFKEIPKTRTCADANVAPHWCACLVWKTVSLTDPYARQALQTALETLNSFTEPYRTDCALLSTGNVTMVTKEYVREEVLKFRRTIGGRGL</sequence>
<proteinExistence type="predicted"/>
<gene>
    <name evidence="2" type="primary">ORF87380</name>
    <name evidence="3" type="synonym">ORF87385</name>
</gene>
<dbReference type="InterPro" id="IPR017850">
    <property type="entry name" value="Alkaline_phosphatase_core_sf"/>
</dbReference>
<organism evidence="2">
    <name type="scientific">Arion vulgaris</name>
    <dbReference type="NCBI Taxonomy" id="1028688"/>
    <lineage>
        <taxon>Eukaryota</taxon>
        <taxon>Metazoa</taxon>
        <taxon>Spiralia</taxon>
        <taxon>Lophotrochozoa</taxon>
        <taxon>Mollusca</taxon>
        <taxon>Gastropoda</taxon>
        <taxon>Heterobranchia</taxon>
        <taxon>Euthyneura</taxon>
        <taxon>Panpulmonata</taxon>
        <taxon>Eupulmonata</taxon>
        <taxon>Stylommatophora</taxon>
        <taxon>Helicina</taxon>
        <taxon>Arionoidea</taxon>
        <taxon>Arionidae</taxon>
        <taxon>Arion</taxon>
    </lineage>
</organism>
<name>A0A0B6ZZ26_9EUPU</name>
<dbReference type="EMBL" id="HACG01026728">
    <property type="protein sequence ID" value="CEK73593.1"/>
    <property type="molecule type" value="Transcribed_RNA"/>
</dbReference>
<dbReference type="SUPFAM" id="SSF53649">
    <property type="entry name" value="Alkaline phosphatase-like"/>
    <property type="match status" value="1"/>
</dbReference>
<keyword evidence="1" id="KW-0812">Transmembrane</keyword>
<dbReference type="AlphaFoldDB" id="A0A0B6ZZ26"/>
<dbReference type="PANTHER" id="PTHR10974">
    <property type="entry name" value="FI08016P-RELATED"/>
    <property type="match status" value="1"/>
</dbReference>
<reference evidence="2" key="1">
    <citation type="submission" date="2014-12" db="EMBL/GenBank/DDBJ databases">
        <title>Insight into the proteome of Arion vulgaris.</title>
        <authorList>
            <person name="Aradska J."/>
            <person name="Bulat T."/>
            <person name="Smidak R."/>
            <person name="Sarate P."/>
            <person name="Gangsoo J."/>
            <person name="Sialana F."/>
            <person name="Bilban M."/>
            <person name="Lubec G."/>
        </authorList>
    </citation>
    <scope>NUCLEOTIDE SEQUENCE</scope>
    <source>
        <tissue evidence="2">Skin</tissue>
    </source>
</reference>
<accession>A0A0B6ZZ26</accession>
<evidence type="ECO:0000313" key="3">
    <source>
        <dbReference type="EMBL" id="CEK73593.1"/>
    </source>
</evidence>
<dbReference type="Gene3D" id="3.40.720.10">
    <property type="entry name" value="Alkaline Phosphatase, subunit A"/>
    <property type="match status" value="1"/>
</dbReference>
<dbReference type="FunFam" id="3.40.720.10:FF:000017">
    <property type="entry name" value="Predicted protein"/>
    <property type="match status" value="1"/>
</dbReference>
<feature type="transmembrane region" description="Helical" evidence="1">
    <location>
        <begin position="15"/>
        <end position="34"/>
    </location>
</feature>
<dbReference type="InterPro" id="IPR004245">
    <property type="entry name" value="DUF229"/>
</dbReference>
<evidence type="ECO:0000313" key="2">
    <source>
        <dbReference type="EMBL" id="CEK73592.1"/>
    </source>
</evidence>
<evidence type="ECO:0008006" key="4">
    <source>
        <dbReference type="Google" id="ProtNLM"/>
    </source>
</evidence>
<dbReference type="GO" id="GO:0005615">
    <property type="term" value="C:extracellular space"/>
    <property type="evidence" value="ECO:0007669"/>
    <property type="project" value="TreeGrafter"/>
</dbReference>
<dbReference type="PANTHER" id="PTHR10974:SF73">
    <property type="entry name" value="FI21235P1"/>
    <property type="match status" value="1"/>
</dbReference>
<keyword evidence="1" id="KW-0472">Membrane</keyword>
<dbReference type="EMBL" id="HACG01026727">
    <property type="protein sequence ID" value="CEK73592.1"/>
    <property type="molecule type" value="Transcribed_RNA"/>
</dbReference>
<keyword evidence="1" id="KW-1133">Transmembrane helix</keyword>
<feature type="non-terminal residue" evidence="2">
    <location>
        <position position="584"/>
    </location>
</feature>
<evidence type="ECO:0000256" key="1">
    <source>
        <dbReference type="SAM" id="Phobius"/>
    </source>
</evidence>
<protein>
    <recommendedName>
        <fullName evidence="4">DUF229 domain-containing protein</fullName>
    </recommendedName>
</protein>
<dbReference type="CDD" id="cd16021">
    <property type="entry name" value="ALP_like"/>
    <property type="match status" value="1"/>
</dbReference>
<dbReference type="Pfam" id="PF02995">
    <property type="entry name" value="DUF229"/>
    <property type="match status" value="1"/>
</dbReference>